<evidence type="ECO:0000256" key="2">
    <source>
        <dbReference type="SAM" id="Phobius"/>
    </source>
</evidence>
<organism evidence="3 4">
    <name type="scientific">Novipirellula aureliae</name>
    <dbReference type="NCBI Taxonomy" id="2527966"/>
    <lineage>
        <taxon>Bacteria</taxon>
        <taxon>Pseudomonadati</taxon>
        <taxon>Planctomycetota</taxon>
        <taxon>Planctomycetia</taxon>
        <taxon>Pirellulales</taxon>
        <taxon>Pirellulaceae</taxon>
        <taxon>Novipirellula</taxon>
    </lineage>
</organism>
<reference evidence="3 4" key="1">
    <citation type="submission" date="2019-02" db="EMBL/GenBank/DDBJ databases">
        <title>Deep-cultivation of Planctomycetes and their phenomic and genomic characterization uncovers novel biology.</title>
        <authorList>
            <person name="Wiegand S."/>
            <person name="Jogler M."/>
            <person name="Boedeker C."/>
            <person name="Pinto D."/>
            <person name="Vollmers J."/>
            <person name="Rivas-Marin E."/>
            <person name="Kohn T."/>
            <person name="Peeters S.H."/>
            <person name="Heuer A."/>
            <person name="Rast P."/>
            <person name="Oberbeckmann S."/>
            <person name="Bunk B."/>
            <person name="Jeske O."/>
            <person name="Meyerdierks A."/>
            <person name="Storesund J.E."/>
            <person name="Kallscheuer N."/>
            <person name="Luecker S."/>
            <person name="Lage O.M."/>
            <person name="Pohl T."/>
            <person name="Merkel B.J."/>
            <person name="Hornburger P."/>
            <person name="Mueller R.-W."/>
            <person name="Bruemmer F."/>
            <person name="Labrenz M."/>
            <person name="Spormann A.M."/>
            <person name="Op Den Camp H."/>
            <person name="Overmann J."/>
            <person name="Amann R."/>
            <person name="Jetten M.S.M."/>
            <person name="Mascher T."/>
            <person name="Medema M.H."/>
            <person name="Devos D.P."/>
            <person name="Kaster A.-K."/>
            <person name="Ovreas L."/>
            <person name="Rohde M."/>
            <person name="Galperin M.Y."/>
            <person name="Jogler C."/>
        </authorList>
    </citation>
    <scope>NUCLEOTIDE SEQUENCE [LARGE SCALE GENOMIC DNA]</scope>
    <source>
        <strain evidence="3 4">Q31b</strain>
    </source>
</reference>
<dbReference type="EMBL" id="SJPY01000001">
    <property type="protein sequence ID" value="TWU45576.1"/>
    <property type="molecule type" value="Genomic_DNA"/>
</dbReference>
<comment type="caution">
    <text evidence="3">The sequence shown here is derived from an EMBL/GenBank/DDBJ whole genome shotgun (WGS) entry which is preliminary data.</text>
</comment>
<keyword evidence="2" id="KW-1133">Transmembrane helix</keyword>
<dbReference type="CDD" id="cd13671">
    <property type="entry name" value="PBP2_TRAP_SBP_like_3"/>
    <property type="match status" value="1"/>
</dbReference>
<proteinExistence type="predicted"/>
<dbReference type="NCBIfam" id="NF037995">
    <property type="entry name" value="TRAP_S1"/>
    <property type="match status" value="1"/>
</dbReference>
<dbReference type="PANTHER" id="PTHR33376">
    <property type="match status" value="1"/>
</dbReference>
<dbReference type="AlphaFoldDB" id="A0A5C6EDD9"/>
<dbReference type="GO" id="GO:0030246">
    <property type="term" value="F:carbohydrate binding"/>
    <property type="evidence" value="ECO:0007669"/>
    <property type="project" value="TreeGrafter"/>
</dbReference>
<dbReference type="NCBIfam" id="TIGR00787">
    <property type="entry name" value="dctP"/>
    <property type="match status" value="1"/>
</dbReference>
<keyword evidence="2" id="KW-0472">Membrane</keyword>
<gene>
    <name evidence="3" type="primary">yiaO</name>
    <name evidence="3" type="ORF">Q31b_07510</name>
</gene>
<dbReference type="Gene3D" id="3.40.190.170">
    <property type="entry name" value="Bacterial extracellular solute-binding protein, family 7"/>
    <property type="match status" value="1"/>
</dbReference>
<evidence type="ECO:0000313" key="4">
    <source>
        <dbReference type="Proteomes" id="UP000315471"/>
    </source>
</evidence>
<evidence type="ECO:0000313" key="3">
    <source>
        <dbReference type="EMBL" id="TWU45576.1"/>
    </source>
</evidence>
<keyword evidence="2" id="KW-0812">Transmembrane</keyword>
<dbReference type="PIRSF" id="PIRSF006470">
    <property type="entry name" value="DctB"/>
    <property type="match status" value="1"/>
</dbReference>
<name>A0A5C6EDD9_9BACT</name>
<feature type="transmembrane region" description="Helical" evidence="2">
    <location>
        <begin position="6"/>
        <end position="27"/>
    </location>
</feature>
<keyword evidence="1" id="KW-0732">Signal</keyword>
<dbReference type="InterPro" id="IPR038404">
    <property type="entry name" value="TRAP_DctP_sf"/>
</dbReference>
<evidence type="ECO:0000256" key="1">
    <source>
        <dbReference type="ARBA" id="ARBA00022729"/>
    </source>
</evidence>
<keyword evidence="4" id="KW-1185">Reference proteome</keyword>
<dbReference type="InterPro" id="IPR004682">
    <property type="entry name" value="TRAP_DctP"/>
</dbReference>
<dbReference type="RefSeq" id="WP_231617278.1">
    <property type="nucleotide sequence ID" value="NZ_SJPY01000001.1"/>
</dbReference>
<dbReference type="PANTHER" id="PTHR33376:SF2">
    <property type="entry name" value="DICARBOXYLATE-BINDING PERIPLASMIC PROTEIN"/>
    <property type="match status" value="1"/>
</dbReference>
<accession>A0A5C6EDD9</accession>
<dbReference type="Proteomes" id="UP000315471">
    <property type="component" value="Unassembled WGS sequence"/>
</dbReference>
<dbReference type="Pfam" id="PF03480">
    <property type="entry name" value="DctP"/>
    <property type="match status" value="1"/>
</dbReference>
<dbReference type="GO" id="GO:0030288">
    <property type="term" value="C:outer membrane-bounded periplasmic space"/>
    <property type="evidence" value="ECO:0007669"/>
    <property type="project" value="InterPro"/>
</dbReference>
<sequence length="338" mass="37369">MGKLTSFLVGWIAIGTLLATVGFSLFLRAQKASASGSHQMVLKLGHGLDTGHPVHKSMEFMKRRLEELSGGTVTMNIYPSSVLGSETQCIEQLQNGSLTMTKTSAAAMENFIPSMSAFGLPYLFRDSEHYWAVLNGEIGREMLSEGEKKFLHGLCYYDAGSRNFYTKDTPIHTPDDLKGLKIRVMSSATAIEMVKAMGGAPTPIPWGELYSALAQGTVDGAENNLPSFTSNKHYEVCKHFSFNGHTRVPDLLLMSSRAWDKLDPQVQQWVQQAADESSDFQRKLWQETTTESLEQAKAEGVTFYDVDTAAFASKVASMLENIEDSRVSELVKRISEVE</sequence>
<dbReference type="GO" id="GO:0055085">
    <property type="term" value="P:transmembrane transport"/>
    <property type="evidence" value="ECO:0007669"/>
    <property type="project" value="InterPro"/>
</dbReference>
<dbReference type="SUPFAM" id="SSF53850">
    <property type="entry name" value="Periplasmic binding protein-like II"/>
    <property type="match status" value="1"/>
</dbReference>
<protein>
    <submittedName>
        <fullName evidence="3">2,3-diketo-L-gulonate-binding periplasmic protein YiaO</fullName>
    </submittedName>
</protein>
<dbReference type="InterPro" id="IPR018389">
    <property type="entry name" value="DctP_fam"/>
</dbReference>